<dbReference type="CDD" id="cd00093">
    <property type="entry name" value="HTH_XRE"/>
    <property type="match status" value="1"/>
</dbReference>
<comment type="caution">
    <text evidence="2">The sequence shown here is derived from an EMBL/GenBank/DDBJ whole genome shotgun (WGS) entry which is preliminary data.</text>
</comment>
<dbReference type="AlphaFoldDB" id="A0A388TAJ9"/>
<feature type="domain" description="HTH cro/C1-type" evidence="1">
    <location>
        <begin position="15"/>
        <end position="69"/>
    </location>
</feature>
<dbReference type="InterPro" id="IPR010982">
    <property type="entry name" value="Lambda_DNA-bd_dom_sf"/>
</dbReference>
<accession>A0A388TAJ9</accession>
<reference evidence="2 3" key="1">
    <citation type="journal article" date="2019" name="ISME J.">
        <title>Genome analyses of uncultured TG2/ZB3 bacteria in 'Margulisbacteria' specifically attached to ectosymbiotic spirochetes of protists in the termite gut.</title>
        <authorList>
            <person name="Utami Y.D."/>
            <person name="Kuwahara H."/>
            <person name="Igai K."/>
            <person name="Murakami T."/>
            <person name="Sugaya K."/>
            <person name="Morikawa T."/>
            <person name="Nagura Y."/>
            <person name="Yuki M."/>
            <person name="Deevong P."/>
            <person name="Inoue T."/>
            <person name="Kihara K."/>
            <person name="Lo N."/>
            <person name="Yamada A."/>
            <person name="Ohkuma M."/>
            <person name="Hongoh Y."/>
        </authorList>
    </citation>
    <scope>NUCLEOTIDE SEQUENCE [LARGE SCALE GENOMIC DNA]</scope>
    <source>
        <strain evidence="2">NkOx7-01</strain>
    </source>
</reference>
<organism evidence="2 3">
    <name type="scientific">Termititenax aidoneus</name>
    <dbReference type="NCBI Taxonomy" id="2218524"/>
    <lineage>
        <taxon>Bacteria</taxon>
        <taxon>Bacillati</taxon>
        <taxon>Candidatus Margulisiibacteriota</taxon>
        <taxon>Candidatus Termititenacia</taxon>
        <taxon>Candidatus Termititenacales</taxon>
        <taxon>Candidatus Termititenacaceae</taxon>
        <taxon>Candidatus Termititenax</taxon>
    </lineage>
</organism>
<dbReference type="InterPro" id="IPR001387">
    <property type="entry name" value="Cro/C1-type_HTH"/>
</dbReference>
<dbReference type="SMART" id="SM00530">
    <property type="entry name" value="HTH_XRE"/>
    <property type="match status" value="1"/>
</dbReference>
<evidence type="ECO:0000313" key="3">
    <source>
        <dbReference type="Proteomes" id="UP000269352"/>
    </source>
</evidence>
<name>A0A388TAJ9_TERA1</name>
<protein>
    <submittedName>
        <fullName evidence="2">Transcriptional regulator XRE family</fullName>
    </submittedName>
</protein>
<dbReference type="Proteomes" id="UP000269352">
    <property type="component" value="Unassembled WGS sequence"/>
</dbReference>
<proteinExistence type="predicted"/>
<dbReference type="PROSITE" id="PS50943">
    <property type="entry name" value="HTH_CROC1"/>
    <property type="match status" value="1"/>
</dbReference>
<dbReference type="Gene3D" id="1.10.260.40">
    <property type="entry name" value="lambda repressor-like DNA-binding domains"/>
    <property type="match status" value="1"/>
</dbReference>
<sequence length="111" mass="12925">MPESVDIRKVIGDKLKTVRHKLNYSLQQMATECGLDYAHYCLIEKGKRYVRLDVLQRISDNLSVSLDFWFRNDDVTLVPHSTKKIYEAINSLGKDKLEFLFGLLTAYQKVK</sequence>
<dbReference type="SUPFAM" id="SSF47413">
    <property type="entry name" value="lambda repressor-like DNA-binding domains"/>
    <property type="match status" value="1"/>
</dbReference>
<gene>
    <name evidence="2" type="ORF">NO1_1058</name>
</gene>
<dbReference type="GO" id="GO:0003677">
    <property type="term" value="F:DNA binding"/>
    <property type="evidence" value="ECO:0007669"/>
    <property type="project" value="InterPro"/>
</dbReference>
<keyword evidence="3" id="KW-1185">Reference proteome</keyword>
<dbReference type="Pfam" id="PF01381">
    <property type="entry name" value="HTH_3"/>
    <property type="match status" value="1"/>
</dbReference>
<evidence type="ECO:0000259" key="1">
    <source>
        <dbReference type="PROSITE" id="PS50943"/>
    </source>
</evidence>
<evidence type="ECO:0000313" key="2">
    <source>
        <dbReference type="EMBL" id="GBR73753.1"/>
    </source>
</evidence>
<dbReference type="EMBL" id="BGZN01000019">
    <property type="protein sequence ID" value="GBR73753.1"/>
    <property type="molecule type" value="Genomic_DNA"/>
</dbReference>